<protein>
    <submittedName>
        <fullName evidence="2">Uncharacterized protein</fullName>
    </submittedName>
</protein>
<feature type="compositionally biased region" description="Pro residues" evidence="1">
    <location>
        <begin position="419"/>
        <end position="441"/>
    </location>
</feature>
<feature type="compositionally biased region" description="Basic residues" evidence="1">
    <location>
        <begin position="676"/>
        <end position="690"/>
    </location>
</feature>
<feature type="compositionally biased region" description="Pro residues" evidence="1">
    <location>
        <begin position="642"/>
        <end position="660"/>
    </location>
</feature>
<feature type="region of interest" description="Disordered" evidence="1">
    <location>
        <begin position="764"/>
        <end position="835"/>
    </location>
</feature>
<feature type="region of interest" description="Disordered" evidence="1">
    <location>
        <begin position="419"/>
        <end position="445"/>
    </location>
</feature>
<dbReference type="EMBL" id="QCYY01000851">
    <property type="protein sequence ID" value="ROT82281.1"/>
    <property type="molecule type" value="Genomic_DNA"/>
</dbReference>
<dbReference type="OrthoDB" id="6374889at2759"/>
<sequence>MWGGRGGGGGDGMAFSSSPSLFPHFLSSPPSSYSPLTFDLKHPPLLLSFIITYSLLLSSRSRLNHARSTRYTATTGPGTAVTRQSIHGSRRPRPYHKPRPLHLGTPIPKLCHLRRARPFTLTCCRYGQIGTFGKRSNAVNPYLHPSLRPSFFLPILHLCLIDSSPFSPLPLIIPPLPFLHLLPPSIPRLHLHLLPPPALAPSIHLTLTLPSSLPPSILPTSHPLLSHPPLPASLPSLSPQSYLPSPSISPHLSSSPPLTTQCHLPSALFPLHFPTSLYPPSPPPLTSPFPPPSSPRASPNPHPLCPFPPSCLSPSILSFSLSSLPSIPFRLQPSLSISLPFPPPSRLVPSPPSSTFLFPLPFPSTHFLRTLPSLSISPSPLNYVLLLFPFPLHPPSPFTLLALSPLALLPSTHPSFAPSPPSPYPFPPPSSPPRPPPPPPDLILARRAGRGGQTLLRPPGQHLYDAMLAGRSVYDFYDRRHPNAYYDRYFLPDDTSSSETTSLLSYRLHRSCSAHLPRHHSLRKCDMLAPPPYSEVAAKPELYPVVVVRGGMPEVKSTKSMTEGGHVTHTSAHWPAPCHHYIYRSGSVSTPEGSQSSSYTCGATLQSDYGRCRVSSPGCVLALASPASSVGPHNSDVSSLPPTSPPSPPAPTSPTLPPSPATRELRDALHLMDRSLRRHYSPPPRQRARRPLGASLSLDVAAPTRPRSLPLTAVTPSSPPCLNDPPSPLLPASTSTPNLAAAWPSPSGRTMLVAALVDGERVVQRPAMEGDPEPLAPGEGDGEWGRDATDRRFRWRARDRSAERSPSSPKRDAAGFGGRERVQDKPEGQVPKHKE</sequence>
<feature type="compositionally biased region" description="Basic residues" evidence="1">
    <location>
        <begin position="88"/>
        <end position="99"/>
    </location>
</feature>
<proteinExistence type="predicted"/>
<comment type="caution">
    <text evidence="2">The sequence shown here is derived from an EMBL/GenBank/DDBJ whole genome shotgun (WGS) entry which is preliminary data.</text>
</comment>
<feature type="compositionally biased region" description="Pro residues" evidence="1">
    <location>
        <begin position="717"/>
        <end position="729"/>
    </location>
</feature>
<feature type="region of interest" description="Disordered" evidence="1">
    <location>
        <begin position="675"/>
        <end position="733"/>
    </location>
</feature>
<organism evidence="2 3">
    <name type="scientific">Penaeus vannamei</name>
    <name type="common">Whiteleg shrimp</name>
    <name type="synonym">Litopenaeus vannamei</name>
    <dbReference type="NCBI Taxonomy" id="6689"/>
    <lineage>
        <taxon>Eukaryota</taxon>
        <taxon>Metazoa</taxon>
        <taxon>Ecdysozoa</taxon>
        <taxon>Arthropoda</taxon>
        <taxon>Crustacea</taxon>
        <taxon>Multicrustacea</taxon>
        <taxon>Malacostraca</taxon>
        <taxon>Eumalacostraca</taxon>
        <taxon>Eucarida</taxon>
        <taxon>Decapoda</taxon>
        <taxon>Dendrobranchiata</taxon>
        <taxon>Penaeoidea</taxon>
        <taxon>Penaeidae</taxon>
        <taxon>Penaeus</taxon>
    </lineage>
</organism>
<gene>
    <name evidence="2" type="ORF">C7M84_024573</name>
</gene>
<feature type="region of interest" description="Disordered" evidence="1">
    <location>
        <begin position="68"/>
        <end position="99"/>
    </location>
</feature>
<feature type="compositionally biased region" description="Polar residues" evidence="1">
    <location>
        <begin position="69"/>
        <end position="87"/>
    </location>
</feature>
<evidence type="ECO:0000313" key="2">
    <source>
        <dbReference type="EMBL" id="ROT82281.1"/>
    </source>
</evidence>
<feature type="compositionally biased region" description="Basic and acidic residues" evidence="1">
    <location>
        <begin position="783"/>
        <end position="835"/>
    </location>
</feature>
<keyword evidence="3" id="KW-1185">Reference proteome</keyword>
<reference evidence="2 3" key="1">
    <citation type="submission" date="2018-04" db="EMBL/GenBank/DDBJ databases">
        <authorList>
            <person name="Zhang X."/>
            <person name="Yuan J."/>
            <person name="Li F."/>
            <person name="Xiang J."/>
        </authorList>
    </citation>
    <scope>NUCLEOTIDE SEQUENCE [LARGE SCALE GENOMIC DNA]</scope>
    <source>
        <tissue evidence="2">Muscle</tissue>
    </source>
</reference>
<dbReference type="AlphaFoldDB" id="A0A3R7PTL9"/>
<accession>A0A3R7PTL9</accession>
<feature type="region of interest" description="Disordered" evidence="1">
    <location>
        <begin position="626"/>
        <end position="662"/>
    </location>
</feature>
<dbReference type="Proteomes" id="UP000283509">
    <property type="component" value="Unassembled WGS sequence"/>
</dbReference>
<reference evidence="2 3" key="2">
    <citation type="submission" date="2019-01" db="EMBL/GenBank/DDBJ databases">
        <title>The decoding of complex shrimp genome reveals the adaptation for benthos swimmer, frequently molting mechanism and breeding impact on genome.</title>
        <authorList>
            <person name="Sun Y."/>
            <person name="Gao Y."/>
            <person name="Yu Y."/>
        </authorList>
    </citation>
    <scope>NUCLEOTIDE SEQUENCE [LARGE SCALE GENOMIC DNA]</scope>
    <source>
        <tissue evidence="2">Muscle</tissue>
    </source>
</reference>
<feature type="compositionally biased region" description="Polar residues" evidence="1">
    <location>
        <begin position="626"/>
        <end position="637"/>
    </location>
</feature>
<name>A0A3R7PTL9_PENVA</name>
<evidence type="ECO:0000256" key="1">
    <source>
        <dbReference type="SAM" id="MobiDB-lite"/>
    </source>
</evidence>
<evidence type="ECO:0000313" key="3">
    <source>
        <dbReference type="Proteomes" id="UP000283509"/>
    </source>
</evidence>